<dbReference type="Proteomes" id="UP000682892">
    <property type="component" value="Chromosome 1"/>
</dbReference>
<evidence type="ECO:0000256" key="7">
    <source>
        <dbReference type="ARBA" id="ARBA00066938"/>
    </source>
</evidence>
<accession>Q16W72</accession>
<reference evidence="10" key="1">
    <citation type="submission" date="2005-10" db="EMBL/GenBank/DDBJ databases">
        <authorList>
            <person name="Loftus B.J."/>
            <person name="Nene V.M."/>
            <person name="Hannick L.I."/>
            <person name="Bidwell S."/>
            <person name="Haas B."/>
            <person name="Amedeo P."/>
            <person name="Orvis J."/>
            <person name="Wortman J.R."/>
            <person name="White O.R."/>
            <person name="Salzberg S."/>
            <person name="Shumway M."/>
            <person name="Koo H."/>
            <person name="Zhao Y."/>
            <person name="Holmes M."/>
            <person name="Miller J."/>
            <person name="Schatz M."/>
            <person name="Pop M."/>
            <person name="Pai G."/>
            <person name="Utterback T."/>
            <person name="Rogers Y.-H."/>
            <person name="Kravitz S."/>
            <person name="Fraser C.M."/>
        </authorList>
    </citation>
    <scope>NUCLEOTIDE SEQUENCE</scope>
    <source>
        <strain evidence="10">Liverpool</strain>
    </source>
</reference>
<dbReference type="EMBL" id="CH477573">
    <property type="protein sequence ID" value="EAT38838.1"/>
    <property type="molecule type" value="Genomic_DNA"/>
</dbReference>
<dbReference type="VEuPathDB" id="VectorBase:AAEL009307"/>
<dbReference type="GO" id="GO:0016231">
    <property type="term" value="F:beta-N-acetylglucosaminidase activity"/>
    <property type="evidence" value="ECO:0007669"/>
    <property type="project" value="TreeGrafter"/>
</dbReference>
<dbReference type="HOGENOM" id="CLU_009837_0_0_1"/>
<dbReference type="EC" id="3.2.1.169" evidence="7"/>
<evidence type="ECO:0000313" key="10">
    <source>
        <dbReference type="EMBL" id="EAT38838.1"/>
    </source>
</evidence>
<evidence type="ECO:0000256" key="5">
    <source>
        <dbReference type="ARBA" id="ARBA00050933"/>
    </source>
</evidence>
<evidence type="ECO:0000313" key="11">
    <source>
        <dbReference type="Proteomes" id="UP000682892"/>
    </source>
</evidence>
<dbReference type="PaxDb" id="7159-AAEL009307-PA"/>
<dbReference type="PANTHER" id="PTHR13170">
    <property type="entry name" value="O-GLCNACASE"/>
    <property type="match status" value="1"/>
</dbReference>
<gene>
    <name evidence="10" type="ORF">AaeL_AAEL009307</name>
</gene>
<comment type="catalytic activity">
    <reaction evidence="6">
        <text>3-O-(N-acetyl-beta-D-glucosaminyl)-L-threonyl-[protein] + H2O = L-threonyl-[protein] + N-acetyl-D-glucosamine</text>
        <dbReference type="Rhea" id="RHEA:48892"/>
        <dbReference type="Rhea" id="RHEA-COMP:11060"/>
        <dbReference type="Rhea" id="RHEA-COMP:12252"/>
        <dbReference type="ChEBI" id="CHEBI:15377"/>
        <dbReference type="ChEBI" id="CHEBI:30013"/>
        <dbReference type="ChEBI" id="CHEBI:90840"/>
        <dbReference type="ChEBI" id="CHEBI:506227"/>
        <dbReference type="EC" id="3.2.1.169"/>
    </reaction>
</comment>
<evidence type="ECO:0000256" key="4">
    <source>
        <dbReference type="ARBA" id="ARBA00030512"/>
    </source>
</evidence>
<protein>
    <recommendedName>
        <fullName evidence="7">protein O-GlcNAcase</fullName>
        <ecNumber evidence="7">3.2.1.169</ecNumber>
    </recommendedName>
    <alternativeName>
        <fullName evidence="4">Beta-N-acetylhexosaminidase</fullName>
    </alternativeName>
    <alternativeName>
        <fullName evidence="8">Beta-hexosaminidase</fullName>
    </alternativeName>
</protein>
<comment type="catalytic activity">
    <reaction evidence="5">
        <text>3-O-(N-acetyl-beta-D-glucosaminyl)-L-seryl-[protein] + H2O = N-acetyl-D-glucosamine + L-seryl-[protein]</text>
        <dbReference type="Rhea" id="RHEA:48876"/>
        <dbReference type="Rhea" id="RHEA-COMP:9863"/>
        <dbReference type="Rhea" id="RHEA-COMP:12251"/>
        <dbReference type="ChEBI" id="CHEBI:15377"/>
        <dbReference type="ChEBI" id="CHEBI:29999"/>
        <dbReference type="ChEBI" id="CHEBI:90838"/>
        <dbReference type="ChEBI" id="CHEBI:506227"/>
        <dbReference type="EC" id="3.2.1.169"/>
    </reaction>
</comment>
<dbReference type="InterPro" id="IPR017853">
    <property type="entry name" value="GH"/>
</dbReference>
<dbReference type="InterPro" id="IPR051822">
    <property type="entry name" value="Glycosyl_Hydrolase_84"/>
</dbReference>
<dbReference type="PhylomeDB" id="Q16W72"/>
<dbReference type="InterPro" id="IPR016181">
    <property type="entry name" value="Acyl_CoA_acyltransferase"/>
</dbReference>
<evidence type="ECO:0000256" key="8">
    <source>
        <dbReference type="ARBA" id="ARBA00076634"/>
    </source>
</evidence>
<keyword evidence="3" id="KW-0326">Glycosidase</keyword>
<reference evidence="10" key="2">
    <citation type="journal article" date="2007" name="Science">
        <title>Genome sequence of Aedes aegypti, a major arbovirus vector.</title>
        <authorList>
            <person name="Nene V."/>
            <person name="Wortman J.R."/>
            <person name="Lawson D."/>
            <person name="Haas B."/>
            <person name="Kodira C."/>
            <person name="Tu Z.J."/>
            <person name="Loftus B."/>
            <person name="Xi Z."/>
            <person name="Megy K."/>
            <person name="Grabherr M."/>
            <person name="Ren Q."/>
            <person name="Zdobnov E.M."/>
            <person name="Lobo N.F."/>
            <person name="Campbell K.S."/>
            <person name="Brown S.E."/>
            <person name="Bonaldo M.F."/>
            <person name="Zhu J."/>
            <person name="Sinkins S.P."/>
            <person name="Hogenkamp D.G."/>
            <person name="Amedeo P."/>
            <person name="Arensburger P."/>
            <person name="Atkinson P.W."/>
            <person name="Bidwell S."/>
            <person name="Biedler J."/>
            <person name="Birney E."/>
            <person name="Bruggner R.V."/>
            <person name="Costas J."/>
            <person name="Coy M.R."/>
            <person name="Crabtree J."/>
            <person name="Crawford M."/>
            <person name="Debruyn B."/>
            <person name="Decaprio D."/>
            <person name="Eiglmeier K."/>
            <person name="Eisenstadt E."/>
            <person name="El-Dorry H."/>
            <person name="Gelbart W.M."/>
            <person name="Gomes S.L."/>
            <person name="Hammond M."/>
            <person name="Hannick L.I."/>
            <person name="Hogan J.R."/>
            <person name="Holmes M.H."/>
            <person name="Jaffe D."/>
            <person name="Johnston J.S."/>
            <person name="Kennedy R.C."/>
            <person name="Koo H."/>
            <person name="Kravitz S."/>
            <person name="Kriventseva E.V."/>
            <person name="Kulp D."/>
            <person name="Labutti K."/>
            <person name="Lee E."/>
            <person name="Li S."/>
            <person name="Lovin D.D."/>
            <person name="Mao C."/>
            <person name="Mauceli E."/>
            <person name="Menck C.F."/>
            <person name="Miller J.R."/>
            <person name="Montgomery P."/>
            <person name="Mori A."/>
            <person name="Nascimento A.L."/>
            <person name="Naveira H.F."/>
            <person name="Nusbaum C."/>
            <person name="O'leary S."/>
            <person name="Orvis J."/>
            <person name="Pertea M."/>
            <person name="Quesneville H."/>
            <person name="Reidenbach K.R."/>
            <person name="Rogers Y.H."/>
            <person name="Roth C.W."/>
            <person name="Schneider J.R."/>
            <person name="Schatz M."/>
            <person name="Shumway M."/>
            <person name="Stanke M."/>
            <person name="Stinson E.O."/>
            <person name="Tubio J.M."/>
            <person name="Vanzee J.P."/>
            <person name="Verjovski-Almeida S."/>
            <person name="Werner D."/>
            <person name="White O."/>
            <person name="Wyder S."/>
            <person name="Zeng Q."/>
            <person name="Zhao Q."/>
            <person name="Zhao Y."/>
            <person name="Hill C.A."/>
            <person name="Raikhel A.S."/>
            <person name="Soares M.B."/>
            <person name="Knudson D.L."/>
            <person name="Lee N.H."/>
            <person name="Galagan J."/>
            <person name="Salzberg S.L."/>
            <person name="Paulsen I.T."/>
            <person name="Dimopoulos G."/>
            <person name="Collins F.H."/>
            <person name="Birren B."/>
            <person name="Fraser-Liggett C.M."/>
            <person name="Severson D.W."/>
        </authorList>
    </citation>
    <scope>NUCLEOTIDE SEQUENCE [LARGE SCALE GENOMIC DNA]</scope>
    <source>
        <strain evidence="10">Liverpool</strain>
    </source>
</reference>
<keyword evidence="1" id="KW-0732">Signal</keyword>
<dbReference type="STRING" id="7159.Q16W72"/>
<dbReference type="InterPro" id="IPR011496">
    <property type="entry name" value="O-GlcNAcase_cat"/>
</dbReference>
<evidence type="ECO:0000259" key="9">
    <source>
        <dbReference type="PROSITE" id="PS52009"/>
    </source>
</evidence>
<dbReference type="OMA" id="ICTRTYL"/>
<dbReference type="PANTHER" id="PTHR13170:SF16">
    <property type="entry name" value="PROTEIN O-GLCNACASE"/>
    <property type="match status" value="1"/>
</dbReference>
<organism evidence="10 11">
    <name type="scientific">Aedes aegypti</name>
    <name type="common">Yellowfever mosquito</name>
    <name type="synonym">Culex aegypti</name>
    <dbReference type="NCBI Taxonomy" id="7159"/>
    <lineage>
        <taxon>Eukaryota</taxon>
        <taxon>Metazoa</taxon>
        <taxon>Ecdysozoa</taxon>
        <taxon>Arthropoda</taxon>
        <taxon>Hexapoda</taxon>
        <taxon>Insecta</taxon>
        <taxon>Pterygota</taxon>
        <taxon>Neoptera</taxon>
        <taxon>Endopterygota</taxon>
        <taxon>Diptera</taxon>
        <taxon>Nematocera</taxon>
        <taxon>Culicoidea</taxon>
        <taxon>Culicidae</taxon>
        <taxon>Culicinae</taxon>
        <taxon>Aedini</taxon>
        <taxon>Aedes</taxon>
        <taxon>Stegomyia</taxon>
    </lineage>
</organism>
<dbReference type="GO" id="GO:0102571">
    <property type="term" value="F:[protein]-3-O-(N-acetyl-D-glucosaminyl)-L-serine/L-threonine O-N-acetyl-alpha-D-glucosaminase activity"/>
    <property type="evidence" value="ECO:0007669"/>
    <property type="project" value="UniProtKB-EC"/>
</dbReference>
<dbReference type="Pfam" id="PF07555">
    <property type="entry name" value="NAGidase"/>
    <property type="match status" value="1"/>
</dbReference>
<name>Q16W72_AEDAE</name>
<dbReference type="Gene3D" id="1.20.58.240">
    <property type="entry name" value="STAT, domain 1"/>
    <property type="match status" value="1"/>
</dbReference>
<dbReference type="SUPFAM" id="SSF51445">
    <property type="entry name" value="(Trans)glycosidases"/>
    <property type="match status" value="1"/>
</dbReference>
<dbReference type="Gene3D" id="3.20.20.80">
    <property type="entry name" value="Glycosidases"/>
    <property type="match status" value="1"/>
</dbReference>
<dbReference type="AlphaFoldDB" id="Q16W72"/>
<feature type="domain" description="GH84" evidence="9">
    <location>
        <begin position="14"/>
        <end position="289"/>
    </location>
</feature>
<sequence>NSTSGGSSEKQSGFLCGVVEGFYGRPWTTEQRKDLFRKLKQWGMDSYIYAPKDDYKHRAYWRELYTVEEADHLTGLITAAHEQNINFYYALSPGLDITYSSSKEIGILKRKLDQVSQFGCKAFALLFDDIEPEMSKSDKEVFQSFAYAQVSVTNEIYNHLNCPRFLFCPTQYCSSRAVPTVKQSEYLNTLGSKLIQSIDIMWTGPKVISKLLTVECIQEITEVIKRPPVIWDNLHANDYDQKRVFLGPYSGRSPELIPLLRGVVTNPNCEFHANAIAIQTLAFWSKCSADTKISSSISSDIKLETENEDGICQEDAPAFLSKNVYHPRLALKNAIANWLPEFYQEKEAWGPISKPQPALTMVMPIIPIIPSVNTCMTLTSTNTTTTTSANTMAVPEVNTTQLQLFADVCSTVTSAPENVPAPIMNSLVSATKVITNDSLPNPMAAAVTNMSIPTTIPISSIPVPIMSIKAVEGVENDVATQGLIDKSKSESSEDSTDIKGKPLEEDAIIENDLEQKKINVEDEDAKVDEVFSSANPSGGTCAEPMECGSNLTSPKHVMKTHFDDVMMSETTSVSNSNKSFISQTCSGSMQIESSDTSLTSNAEMIEVNDKDITATDIMLLCDLFYLPFEHGSKALQLLTEFYWLKTNAVVLCKQRNRKTSSSSNQSSCTNSEDCSHLNGTVAGAVITASTHSSELKDGCNKSEVQEWIRRAESFENVCQNIFRLARKIARCANKELCYDLFSYVWDVVAVLSLLSAYVKWLALGHFPPNINSHTQGGYTWFSKGWKETFMSGDQEPWVFRGGLVADLQRLIPLDAANDLFLYKLPETSAVNLYTFRPYCFADEANLYSVCYRTLHDGDEFIERCPENLRSVLADRYLGPFLTLTPQFCMVIEDNHSEVVGYACAALDVKNFIRNLEQCWIPEMCLKYPLAILGQSPSEGNESPKDTANALPQMICDCITYFHNFSEDYPTCVMNSHPSLLSCRILKPHIIEDETMCKRVITLLLAALRTHGTSFGTHVCVNKTDRFLYQFYAKLGFVEIYRDEYDPVLYMGRSF</sequence>
<dbReference type="SUPFAM" id="SSF55729">
    <property type="entry name" value="Acyl-CoA N-acyltransferases (Nat)"/>
    <property type="match status" value="1"/>
</dbReference>
<reference evidence="10" key="3">
    <citation type="submission" date="2012-09" db="EMBL/GenBank/DDBJ databases">
        <authorList>
            <consortium name="VectorBase"/>
        </authorList>
    </citation>
    <scope>NUCLEOTIDE SEQUENCE</scope>
    <source>
        <strain evidence="10">Liverpool</strain>
    </source>
</reference>
<evidence type="ECO:0000256" key="6">
    <source>
        <dbReference type="ARBA" id="ARBA00052136"/>
    </source>
</evidence>
<evidence type="ECO:0000256" key="3">
    <source>
        <dbReference type="ARBA" id="ARBA00023295"/>
    </source>
</evidence>
<dbReference type="GO" id="GO:0009100">
    <property type="term" value="P:glycoprotein metabolic process"/>
    <property type="evidence" value="ECO:0007669"/>
    <property type="project" value="TreeGrafter"/>
</dbReference>
<feature type="non-terminal residue" evidence="10">
    <location>
        <position position="1"/>
    </location>
</feature>
<evidence type="ECO:0000256" key="1">
    <source>
        <dbReference type="ARBA" id="ARBA00022729"/>
    </source>
</evidence>
<dbReference type="Gene3D" id="3.40.630.30">
    <property type="match status" value="1"/>
</dbReference>
<evidence type="ECO:0000256" key="2">
    <source>
        <dbReference type="ARBA" id="ARBA00022801"/>
    </source>
</evidence>
<dbReference type="FunFam" id="3.20.20.80:FF:000009">
    <property type="entry name" value="O-GlcNAcase BT_4395"/>
    <property type="match status" value="1"/>
</dbReference>
<keyword evidence="2" id="KW-0378">Hydrolase</keyword>
<dbReference type="PROSITE" id="PS52009">
    <property type="entry name" value="GH84"/>
    <property type="match status" value="1"/>
</dbReference>
<dbReference type="eggNOG" id="KOG3698">
    <property type="taxonomic scope" value="Eukaryota"/>
</dbReference>
<proteinExistence type="predicted"/>